<protein>
    <recommendedName>
        <fullName evidence="2">DUF7053 domain-containing protein</fullName>
    </recommendedName>
</protein>
<dbReference type="InterPro" id="IPR055481">
    <property type="entry name" value="DUF7053"/>
</dbReference>
<dbReference type="PANTHER" id="PTHR38117">
    <property type="entry name" value="NACHT AND WD40 DOMAIN PROTEIN"/>
    <property type="match status" value="1"/>
</dbReference>
<dbReference type="EMBL" id="JAGMWT010000004">
    <property type="protein sequence ID" value="KAH7130525.1"/>
    <property type="molecule type" value="Genomic_DNA"/>
</dbReference>
<feature type="domain" description="DUF7053" evidence="2">
    <location>
        <begin position="3"/>
        <end position="180"/>
    </location>
</feature>
<dbReference type="AlphaFoldDB" id="A0A9P9E330"/>
<keyword evidence="4" id="KW-1185">Reference proteome</keyword>
<sequence>MTAKTHLHLATLIPAHIPPADIIAALHDHNNALSIQSLTTSHRRLPSTEPEILKDTYWHPPDLNPVCTYEVKEVITMVPGVGNWAKKEISFPSCFQDTPTGLKTRANAPAGVLLRAEFRVIKGGADEGEVEGEGEGIGLAEWVLAEDIELQCAWYMMPFVRKSMEAAHKDICRKIVEKVEMTRRQDELARTAAKGKGRAKSPTEEKKPERSREELPDKIFYG</sequence>
<dbReference type="OrthoDB" id="4276610at2759"/>
<evidence type="ECO:0000313" key="4">
    <source>
        <dbReference type="Proteomes" id="UP000700596"/>
    </source>
</evidence>
<evidence type="ECO:0000259" key="2">
    <source>
        <dbReference type="Pfam" id="PF23155"/>
    </source>
</evidence>
<name>A0A9P9E330_9PLEO</name>
<comment type="caution">
    <text evidence="3">The sequence shown here is derived from an EMBL/GenBank/DDBJ whole genome shotgun (WGS) entry which is preliminary data.</text>
</comment>
<gene>
    <name evidence="3" type="ORF">B0J11DRAFT_254136</name>
</gene>
<feature type="compositionally biased region" description="Basic and acidic residues" evidence="1">
    <location>
        <begin position="201"/>
        <end position="222"/>
    </location>
</feature>
<evidence type="ECO:0000313" key="3">
    <source>
        <dbReference type="EMBL" id="KAH7130525.1"/>
    </source>
</evidence>
<organism evidence="3 4">
    <name type="scientific">Dendryphion nanum</name>
    <dbReference type="NCBI Taxonomy" id="256645"/>
    <lineage>
        <taxon>Eukaryota</taxon>
        <taxon>Fungi</taxon>
        <taxon>Dikarya</taxon>
        <taxon>Ascomycota</taxon>
        <taxon>Pezizomycotina</taxon>
        <taxon>Dothideomycetes</taxon>
        <taxon>Pleosporomycetidae</taxon>
        <taxon>Pleosporales</taxon>
        <taxon>Torulaceae</taxon>
        <taxon>Dendryphion</taxon>
    </lineage>
</organism>
<accession>A0A9P9E330</accession>
<feature type="region of interest" description="Disordered" evidence="1">
    <location>
        <begin position="184"/>
        <end position="222"/>
    </location>
</feature>
<reference evidence="3" key="1">
    <citation type="journal article" date="2021" name="Nat. Commun.">
        <title>Genetic determinants of endophytism in the Arabidopsis root mycobiome.</title>
        <authorList>
            <person name="Mesny F."/>
            <person name="Miyauchi S."/>
            <person name="Thiergart T."/>
            <person name="Pickel B."/>
            <person name="Atanasova L."/>
            <person name="Karlsson M."/>
            <person name="Huettel B."/>
            <person name="Barry K.W."/>
            <person name="Haridas S."/>
            <person name="Chen C."/>
            <person name="Bauer D."/>
            <person name="Andreopoulos W."/>
            <person name="Pangilinan J."/>
            <person name="LaButti K."/>
            <person name="Riley R."/>
            <person name="Lipzen A."/>
            <person name="Clum A."/>
            <person name="Drula E."/>
            <person name="Henrissat B."/>
            <person name="Kohler A."/>
            <person name="Grigoriev I.V."/>
            <person name="Martin F.M."/>
            <person name="Hacquard S."/>
        </authorList>
    </citation>
    <scope>NUCLEOTIDE SEQUENCE</scope>
    <source>
        <strain evidence="3">MPI-CAGE-CH-0243</strain>
    </source>
</reference>
<dbReference type="Proteomes" id="UP000700596">
    <property type="component" value="Unassembled WGS sequence"/>
</dbReference>
<proteinExistence type="predicted"/>
<evidence type="ECO:0000256" key="1">
    <source>
        <dbReference type="SAM" id="MobiDB-lite"/>
    </source>
</evidence>
<dbReference type="Pfam" id="PF23155">
    <property type="entry name" value="DUF7053"/>
    <property type="match status" value="1"/>
</dbReference>
<dbReference type="PANTHER" id="PTHR38117:SF1">
    <property type="entry name" value="DUF3074 DOMAIN-CONTAINING PROTEIN"/>
    <property type="match status" value="1"/>
</dbReference>